<name>A0A2C7A4R5_9PROT</name>
<evidence type="ECO:0000313" key="8">
    <source>
        <dbReference type="Proteomes" id="UP000223527"/>
    </source>
</evidence>
<dbReference type="PROSITE" id="PS51635">
    <property type="entry name" value="PNPLA"/>
    <property type="match status" value="1"/>
</dbReference>
<gene>
    <name evidence="7" type="ORF">CR162_21130</name>
</gene>
<keyword evidence="2 4" id="KW-0442">Lipid degradation</keyword>
<dbReference type="Pfam" id="PF01734">
    <property type="entry name" value="Patatin"/>
    <property type="match status" value="1"/>
</dbReference>
<dbReference type="Proteomes" id="UP000223527">
    <property type="component" value="Unassembled WGS sequence"/>
</dbReference>
<feature type="compositionally biased region" description="Polar residues" evidence="5">
    <location>
        <begin position="26"/>
        <end position="35"/>
    </location>
</feature>
<accession>A0A2C7A4R5</accession>
<feature type="region of interest" description="Disordered" evidence="5">
    <location>
        <begin position="1"/>
        <end position="39"/>
    </location>
</feature>
<dbReference type="PANTHER" id="PTHR14226:SF57">
    <property type="entry name" value="BLR7027 PROTEIN"/>
    <property type="match status" value="1"/>
</dbReference>
<keyword evidence="3 4" id="KW-0443">Lipid metabolism</keyword>
<sequence length="417" mass="43595">MRESNRMAAAGLRPWRAQAPARRSPMTDTLTEQHPSPSPTIPFPAAAPAMRTALVLSGGVALGAVEAGFCAALEAAGTPWPDWVAATSAGAINAALLAGNPPGRRAEALRAFWKAAEEPAPAFSFLPEPFLAGPPPRGAWRQASSHAAAWRTLLLGRPGLFAPRPWAALLPQDGAALHDLAPLRRRLPELVDFDRLNSGAPRLSVVTTDLASGERVVFDTGRGDRIGPEHIVAACGLPPLFGPSRIGERLLGDGGLASNTPLDLVFDTPDAAPLLCLVVELFAASGQVPRSLGDSLSRAGDLAFGNQTQRILEGQGRALRLRAALRRVAERLPAGARAEAGVEEALAEAAGPAAATVVRFAYRAALDEGGPGKLFDFSAPSLMERWRAGEAGLRAALRRLAEAPPGHDGLTLHEVGT</sequence>
<organism evidence="7 8">
    <name type="scientific">Teichococcus rhizosphaerae</name>
    <dbReference type="NCBI Taxonomy" id="1335062"/>
    <lineage>
        <taxon>Bacteria</taxon>
        <taxon>Pseudomonadati</taxon>
        <taxon>Pseudomonadota</taxon>
        <taxon>Alphaproteobacteria</taxon>
        <taxon>Acetobacterales</taxon>
        <taxon>Roseomonadaceae</taxon>
        <taxon>Roseomonas</taxon>
    </lineage>
</organism>
<dbReference type="EMBL" id="PDNU01000081">
    <property type="protein sequence ID" value="PHK92959.1"/>
    <property type="molecule type" value="Genomic_DNA"/>
</dbReference>
<comment type="caution">
    <text evidence="7">The sequence shown here is derived from an EMBL/GenBank/DDBJ whole genome shotgun (WGS) entry which is preliminary data.</text>
</comment>
<dbReference type="InterPro" id="IPR050301">
    <property type="entry name" value="NTE"/>
</dbReference>
<dbReference type="Gene3D" id="3.40.1090.10">
    <property type="entry name" value="Cytosolic phospholipase A2 catalytic domain"/>
    <property type="match status" value="2"/>
</dbReference>
<feature type="active site" description="Proton acceptor" evidence="4">
    <location>
        <position position="253"/>
    </location>
</feature>
<dbReference type="GO" id="GO:0016042">
    <property type="term" value="P:lipid catabolic process"/>
    <property type="evidence" value="ECO:0007669"/>
    <property type="project" value="UniProtKB-UniRule"/>
</dbReference>
<feature type="domain" description="PNPLA" evidence="6">
    <location>
        <begin position="54"/>
        <end position="266"/>
    </location>
</feature>
<evidence type="ECO:0000313" key="7">
    <source>
        <dbReference type="EMBL" id="PHK92959.1"/>
    </source>
</evidence>
<dbReference type="AlphaFoldDB" id="A0A2C7A4R5"/>
<dbReference type="InterPro" id="IPR016035">
    <property type="entry name" value="Acyl_Trfase/lysoPLipase"/>
</dbReference>
<evidence type="ECO:0000256" key="1">
    <source>
        <dbReference type="ARBA" id="ARBA00022801"/>
    </source>
</evidence>
<feature type="active site" description="Nucleophile" evidence="4">
    <location>
        <position position="88"/>
    </location>
</feature>
<protein>
    <submittedName>
        <fullName evidence="7">Patatin</fullName>
    </submittedName>
</protein>
<dbReference type="SUPFAM" id="SSF52151">
    <property type="entry name" value="FabD/lysophospholipase-like"/>
    <property type="match status" value="1"/>
</dbReference>
<dbReference type="PANTHER" id="PTHR14226">
    <property type="entry name" value="NEUROPATHY TARGET ESTERASE/SWISS CHEESE D.MELANOGASTER"/>
    <property type="match status" value="1"/>
</dbReference>
<evidence type="ECO:0000259" key="6">
    <source>
        <dbReference type="PROSITE" id="PS51635"/>
    </source>
</evidence>
<dbReference type="OrthoDB" id="9807112at2"/>
<feature type="short sequence motif" description="DGA/G" evidence="4">
    <location>
        <begin position="253"/>
        <end position="255"/>
    </location>
</feature>
<dbReference type="InterPro" id="IPR002641">
    <property type="entry name" value="PNPLA_dom"/>
</dbReference>
<evidence type="ECO:0000256" key="2">
    <source>
        <dbReference type="ARBA" id="ARBA00022963"/>
    </source>
</evidence>
<proteinExistence type="predicted"/>
<dbReference type="GO" id="GO:0016787">
    <property type="term" value="F:hydrolase activity"/>
    <property type="evidence" value="ECO:0007669"/>
    <property type="project" value="UniProtKB-UniRule"/>
</dbReference>
<reference evidence="7 8" key="1">
    <citation type="submission" date="2017-10" db="EMBL/GenBank/DDBJ databases">
        <authorList>
            <person name="Banno H."/>
            <person name="Chua N.-H."/>
        </authorList>
    </citation>
    <scope>NUCLEOTIDE SEQUENCE [LARGE SCALE GENOMIC DNA]</scope>
    <source>
        <strain evidence="7 8">YW11</strain>
    </source>
</reference>
<evidence type="ECO:0000256" key="5">
    <source>
        <dbReference type="SAM" id="MobiDB-lite"/>
    </source>
</evidence>
<evidence type="ECO:0000256" key="3">
    <source>
        <dbReference type="ARBA" id="ARBA00023098"/>
    </source>
</evidence>
<comment type="caution">
    <text evidence="4">Lacks conserved residue(s) required for the propagation of feature annotation.</text>
</comment>
<evidence type="ECO:0000256" key="4">
    <source>
        <dbReference type="PROSITE-ProRule" id="PRU01161"/>
    </source>
</evidence>
<keyword evidence="8" id="KW-1185">Reference proteome</keyword>
<keyword evidence="1 4" id="KW-0378">Hydrolase</keyword>
<dbReference type="InterPro" id="IPR021095">
    <property type="entry name" value="DUF3734"/>
</dbReference>
<dbReference type="Pfam" id="PF12536">
    <property type="entry name" value="DUF3734"/>
    <property type="match status" value="1"/>
</dbReference>